<feature type="domain" description="Peptidase C51" evidence="2">
    <location>
        <begin position="39"/>
        <end position="180"/>
    </location>
</feature>
<dbReference type="OrthoDB" id="299748at2759"/>
<feature type="transmembrane region" description="Helical" evidence="1">
    <location>
        <begin position="227"/>
        <end position="245"/>
    </location>
</feature>
<organism evidence="3 5">
    <name type="scientific">Rotaria sordida</name>
    <dbReference type="NCBI Taxonomy" id="392033"/>
    <lineage>
        <taxon>Eukaryota</taxon>
        <taxon>Metazoa</taxon>
        <taxon>Spiralia</taxon>
        <taxon>Gnathifera</taxon>
        <taxon>Rotifera</taxon>
        <taxon>Eurotatoria</taxon>
        <taxon>Bdelloidea</taxon>
        <taxon>Philodinida</taxon>
        <taxon>Philodinidae</taxon>
        <taxon>Rotaria</taxon>
    </lineage>
</organism>
<dbReference type="GO" id="GO:0016874">
    <property type="term" value="F:ligase activity"/>
    <property type="evidence" value="ECO:0007669"/>
    <property type="project" value="TreeGrafter"/>
</dbReference>
<sequence>MILYPYSKCDGNEQTYGNSTLAPYGALVGIASTNVSAYSNGNDTIISNESNYLYGIYTGMRWQCVEYARRWLFIRKGCVFDSVDAANDMWSQLSFVQRVVDGKCFSLKKYQNGSKSPPKNESLLIYSLGEDMLFGHVSVIVDVLNDSIRVAEQNFHAYYWSSNYSREIPYIMKNGSYYIMDNYNIYGWMSVEDNNQTYPLNQSIIDKILRKNISFPDFICSKCIKHYYYSLYQYLVFLFLLCLYFN</sequence>
<dbReference type="PROSITE" id="PS50911">
    <property type="entry name" value="CHAP"/>
    <property type="match status" value="1"/>
</dbReference>
<comment type="caution">
    <text evidence="3">The sequence shown here is derived from an EMBL/GenBank/DDBJ whole genome shotgun (WGS) entry which is preliminary data.</text>
</comment>
<keyword evidence="1" id="KW-0472">Membrane</keyword>
<evidence type="ECO:0000313" key="3">
    <source>
        <dbReference type="EMBL" id="CAF1377628.1"/>
    </source>
</evidence>
<proteinExistence type="predicted"/>
<evidence type="ECO:0000259" key="2">
    <source>
        <dbReference type="PROSITE" id="PS50911"/>
    </source>
</evidence>
<dbReference type="AlphaFoldDB" id="A0A815JCI6"/>
<dbReference type="EMBL" id="CAJOAX010003456">
    <property type="protein sequence ID" value="CAF3855463.1"/>
    <property type="molecule type" value="Genomic_DNA"/>
</dbReference>
<evidence type="ECO:0000256" key="1">
    <source>
        <dbReference type="SAM" id="Phobius"/>
    </source>
</evidence>
<dbReference type="EMBL" id="CAJNOO010004328">
    <property type="protein sequence ID" value="CAF1377628.1"/>
    <property type="molecule type" value="Genomic_DNA"/>
</dbReference>
<dbReference type="Proteomes" id="UP000663823">
    <property type="component" value="Unassembled WGS sequence"/>
</dbReference>
<evidence type="ECO:0000313" key="5">
    <source>
        <dbReference type="Proteomes" id="UP000663882"/>
    </source>
</evidence>
<dbReference type="InterPro" id="IPR007921">
    <property type="entry name" value="CHAP_dom"/>
</dbReference>
<name>A0A815JCI6_9BILA</name>
<dbReference type="PANTHER" id="PTHR30094">
    <property type="entry name" value="BIFUNCTIONAL GLUTATHIONYLSPERMIDINE SYNTHETASE/AMIDASE-RELATED"/>
    <property type="match status" value="1"/>
</dbReference>
<dbReference type="SUPFAM" id="SSF54001">
    <property type="entry name" value="Cysteine proteinases"/>
    <property type="match status" value="1"/>
</dbReference>
<dbReference type="InterPro" id="IPR051705">
    <property type="entry name" value="Gsp_Synthetase/Amidase"/>
</dbReference>
<protein>
    <recommendedName>
        <fullName evidence="2">Peptidase C51 domain-containing protein</fullName>
    </recommendedName>
</protein>
<keyword evidence="1" id="KW-1133">Transmembrane helix</keyword>
<evidence type="ECO:0000313" key="4">
    <source>
        <dbReference type="EMBL" id="CAF3855463.1"/>
    </source>
</evidence>
<accession>A0A815JCI6</accession>
<dbReference type="PANTHER" id="PTHR30094:SF0">
    <property type="entry name" value="BIFUNCTIONAL GLUTATHIONYLSPERMIDINE SYNTHETASE_AMIDASE-RELATED"/>
    <property type="match status" value="1"/>
</dbReference>
<dbReference type="Proteomes" id="UP000663882">
    <property type="component" value="Unassembled WGS sequence"/>
</dbReference>
<dbReference type="InterPro" id="IPR038765">
    <property type="entry name" value="Papain-like_cys_pep_sf"/>
</dbReference>
<gene>
    <name evidence="4" type="ORF">OTI717_LOCUS21406</name>
    <name evidence="3" type="ORF">RFH988_LOCUS33676</name>
</gene>
<dbReference type="Gene3D" id="3.90.1720.10">
    <property type="entry name" value="endopeptidase domain like (from Nostoc punctiforme)"/>
    <property type="match status" value="1"/>
</dbReference>
<keyword evidence="1" id="KW-0812">Transmembrane</keyword>
<reference evidence="3" key="1">
    <citation type="submission" date="2021-02" db="EMBL/GenBank/DDBJ databases">
        <authorList>
            <person name="Nowell W R."/>
        </authorList>
    </citation>
    <scope>NUCLEOTIDE SEQUENCE</scope>
</reference>
<dbReference type="Pfam" id="PF05257">
    <property type="entry name" value="CHAP"/>
    <property type="match status" value="1"/>
</dbReference>